<proteinExistence type="predicted"/>
<accession>A0A5N5CU52</accession>
<dbReference type="EMBL" id="VCHE01000263">
    <property type="protein sequence ID" value="KAB2568842.1"/>
    <property type="molecule type" value="Genomic_DNA"/>
</dbReference>
<dbReference type="Proteomes" id="UP000325902">
    <property type="component" value="Unassembled WGS sequence"/>
</dbReference>
<protein>
    <recommendedName>
        <fullName evidence="3">F-box domain-containing protein</fullName>
    </recommendedName>
</protein>
<dbReference type="OrthoDB" id="4191831at2759"/>
<evidence type="ECO:0000313" key="1">
    <source>
        <dbReference type="EMBL" id="KAB2568842.1"/>
    </source>
</evidence>
<dbReference type="AlphaFoldDB" id="A0A5N5CU52"/>
<keyword evidence="2" id="KW-1185">Reference proteome</keyword>
<gene>
    <name evidence="1" type="ORF">DBV05_g12482</name>
</gene>
<organism evidence="1 2">
    <name type="scientific">Lasiodiplodia theobromae</name>
    <dbReference type="NCBI Taxonomy" id="45133"/>
    <lineage>
        <taxon>Eukaryota</taxon>
        <taxon>Fungi</taxon>
        <taxon>Dikarya</taxon>
        <taxon>Ascomycota</taxon>
        <taxon>Pezizomycotina</taxon>
        <taxon>Dothideomycetes</taxon>
        <taxon>Dothideomycetes incertae sedis</taxon>
        <taxon>Botryosphaeriales</taxon>
        <taxon>Botryosphaeriaceae</taxon>
        <taxon>Lasiodiplodia</taxon>
    </lineage>
</organism>
<reference evidence="1 2" key="1">
    <citation type="journal article" date="2019" name="Sci. Rep.">
        <title>A multi-omics analysis of the grapevine pathogen Lasiodiplodia theobromae reveals that temperature affects the expression of virulence- and pathogenicity-related genes.</title>
        <authorList>
            <person name="Felix C."/>
            <person name="Meneses R."/>
            <person name="Goncalves M.F.M."/>
            <person name="Tilleman L."/>
            <person name="Duarte A.S."/>
            <person name="Jorrin-Novo J.V."/>
            <person name="Van de Peer Y."/>
            <person name="Deforce D."/>
            <person name="Van Nieuwerburgh F."/>
            <person name="Esteves A.C."/>
            <person name="Alves A."/>
        </authorList>
    </citation>
    <scope>NUCLEOTIDE SEQUENCE [LARGE SCALE GENOMIC DNA]</scope>
    <source>
        <strain evidence="1 2">LA-SOL3</strain>
    </source>
</reference>
<name>A0A5N5CU52_9PEZI</name>
<sequence length="481" mass="54825">MSLEGLADELLLEILDYVSIRNRWDFDFKTWQGNGEIQSRVRTLHNVCLVSRRLHRVANHVLYNVLVDGAVAARRRQFIQTAVRRPDLAALVKEARFAYFDWQDTLNFSGIPLEDEYSEIHEAAKTLDIGDERECASFQRDLTQNFNSADVALLFSQLPSLETLEFEVDETWFHTWKWFLCMARRTAEKGSGPLSSLRHLRPRYGNENASGFNPLFIQDFVGLPSLKAIEMSGTWFGERDGDRDLSLQANSRIETLAFWKSCPGNAFIESALKAFTQLKAFRFTYGSFPAVATSYAETQEFHRVLSTRDDTLEHVSILVSDGCGVFREMARRSFIVPRFGSFKAFTRLRRLEITEAVVSGMLDTWDDDFGTDAPLPVPPPDYSELVDILPASLESLVIQCDVSVCTESSAAHKTQFLLALARHVADLPSFRRLELLMMGEYHTKQTFLEDLERLVELTHDLGVEFEIVGWNQAKHEGLPMV</sequence>
<evidence type="ECO:0000313" key="2">
    <source>
        <dbReference type="Proteomes" id="UP000325902"/>
    </source>
</evidence>
<comment type="caution">
    <text evidence="1">The sequence shown here is derived from an EMBL/GenBank/DDBJ whole genome shotgun (WGS) entry which is preliminary data.</text>
</comment>
<evidence type="ECO:0008006" key="3">
    <source>
        <dbReference type="Google" id="ProtNLM"/>
    </source>
</evidence>